<name>A0A4R3VB91_9BURK</name>
<dbReference type="FunFam" id="1.10.287.950:FF:000001">
    <property type="entry name" value="Methyl-accepting chemotaxis sensory transducer"/>
    <property type="match status" value="1"/>
</dbReference>
<dbReference type="EMBL" id="SMBX01000003">
    <property type="protein sequence ID" value="TCV00838.1"/>
    <property type="molecule type" value="Genomic_DNA"/>
</dbReference>
<dbReference type="Proteomes" id="UP000294692">
    <property type="component" value="Unassembled WGS sequence"/>
</dbReference>
<feature type="transmembrane region" description="Helical" evidence="4">
    <location>
        <begin position="201"/>
        <end position="219"/>
    </location>
</feature>
<dbReference type="InterPro" id="IPR004090">
    <property type="entry name" value="Chemotax_Me-accpt_rcpt"/>
</dbReference>
<dbReference type="GO" id="GO:0004888">
    <property type="term" value="F:transmembrane signaling receptor activity"/>
    <property type="evidence" value="ECO:0007669"/>
    <property type="project" value="InterPro"/>
</dbReference>
<comment type="similarity">
    <text evidence="2">Belongs to the methyl-accepting chemotaxis (MCP) protein family.</text>
</comment>
<dbReference type="GO" id="GO:0005886">
    <property type="term" value="C:plasma membrane"/>
    <property type="evidence" value="ECO:0007669"/>
    <property type="project" value="TreeGrafter"/>
</dbReference>
<evidence type="ECO:0000256" key="2">
    <source>
        <dbReference type="ARBA" id="ARBA00029447"/>
    </source>
</evidence>
<dbReference type="InterPro" id="IPR001610">
    <property type="entry name" value="PAC"/>
</dbReference>
<dbReference type="Pfam" id="PF00672">
    <property type="entry name" value="HAMP"/>
    <property type="match status" value="1"/>
</dbReference>
<dbReference type="PANTHER" id="PTHR43531">
    <property type="entry name" value="PROTEIN ICFG"/>
    <property type="match status" value="1"/>
</dbReference>
<keyword evidence="9" id="KW-1185">Reference proteome</keyword>
<dbReference type="AlphaFoldDB" id="A0A4R3VB91"/>
<dbReference type="CDD" id="cd11386">
    <property type="entry name" value="MCP_signal"/>
    <property type="match status" value="1"/>
</dbReference>
<dbReference type="NCBIfam" id="TIGR00229">
    <property type="entry name" value="sensory_box"/>
    <property type="match status" value="1"/>
</dbReference>
<evidence type="ECO:0000259" key="5">
    <source>
        <dbReference type="PROSITE" id="PS50111"/>
    </source>
</evidence>
<evidence type="ECO:0000259" key="7">
    <source>
        <dbReference type="PROSITE" id="PS50885"/>
    </source>
</evidence>
<feature type="domain" description="HAMP" evidence="7">
    <location>
        <begin position="223"/>
        <end position="275"/>
    </location>
</feature>
<dbReference type="SUPFAM" id="SSF58104">
    <property type="entry name" value="Methyl-accepting chemotaxis protein (MCP) signaling domain"/>
    <property type="match status" value="1"/>
</dbReference>
<comment type="caution">
    <text evidence="8">The sequence shown here is derived from an EMBL/GenBank/DDBJ whole genome shotgun (WGS) entry which is preliminary data.</text>
</comment>
<organism evidence="8 9">
    <name type="scientific">Paracandidimonas soli</name>
    <dbReference type="NCBI Taxonomy" id="1917182"/>
    <lineage>
        <taxon>Bacteria</taxon>
        <taxon>Pseudomonadati</taxon>
        <taxon>Pseudomonadota</taxon>
        <taxon>Betaproteobacteria</taxon>
        <taxon>Burkholderiales</taxon>
        <taxon>Alcaligenaceae</taxon>
        <taxon>Paracandidimonas</taxon>
    </lineage>
</organism>
<dbReference type="CDD" id="cd06225">
    <property type="entry name" value="HAMP"/>
    <property type="match status" value="1"/>
</dbReference>
<sequence length="555" mass="60341">MRKNLPVTDNETVMRPDQYLISKTDKKGRIIYANPAFVEVSGFSYEELIGQPHNLVRHPDMPPQAFGDLWQTLKSGEPWLGMVKNRRKDGGFYWVQASVAPIVEHGEVTGYASVRVKPSEAQIRDAESFYARINAGRSGGHIIHRGRKTETGWRRLLSRLAAPFRPTLGASLFRLMGGFLLLAGAAWHLGQKQAPEAAPGIWLALLLGLPAAGLCLYGWRTARRILKPLDDIASIARQISAGNLAVDIRTNASNEMQQLYFYLDIMRKSLMDISGNVNAGVDSTVRTAAGLNQSNAQLERRTHEQAESIRQTVASMEQFTAAVGRNTDNALHANRLADTCMQTAQRGKDAMTELIATMQGIRESSGKVGEIIGMIESIAFQTNILALNAAVESARAGDAGKGFAVVAGEVRSLAHKSSQAAKEIKTLIDESVDRISQGADQARATDQTMQDIMQSVESTSRVMDQISSASVEQSSGLAQIRGAIEYMDAGIGENRRLVQELGTAAKHLSEDSLKLKRTIEVLAARKAYPEKVSAHAAVANKPSSARRLQTASPGI</sequence>
<dbReference type="OrthoDB" id="9806477at2"/>
<dbReference type="PANTHER" id="PTHR43531:SF5">
    <property type="entry name" value="METHYL-ACCEPTING CHEMOTAXIS PROTEIN III"/>
    <property type="match status" value="1"/>
</dbReference>
<feature type="domain" description="Methyl-accepting transducer" evidence="5">
    <location>
        <begin position="280"/>
        <end position="509"/>
    </location>
</feature>
<dbReference type="InterPro" id="IPR004089">
    <property type="entry name" value="MCPsignal_dom"/>
</dbReference>
<keyword evidence="3" id="KW-0807">Transducer</keyword>
<dbReference type="PROSITE" id="PS50885">
    <property type="entry name" value="HAMP"/>
    <property type="match status" value="1"/>
</dbReference>
<comment type="subcellular location">
    <subcellularLocation>
        <location evidence="1">Membrane</location>
    </subcellularLocation>
</comment>
<keyword evidence="4" id="KW-1133">Transmembrane helix</keyword>
<evidence type="ECO:0000313" key="9">
    <source>
        <dbReference type="Proteomes" id="UP000294692"/>
    </source>
</evidence>
<dbReference type="InterPro" id="IPR003660">
    <property type="entry name" value="HAMP_dom"/>
</dbReference>
<dbReference type="InterPro" id="IPR013655">
    <property type="entry name" value="PAS_fold_3"/>
</dbReference>
<evidence type="ECO:0000313" key="8">
    <source>
        <dbReference type="EMBL" id="TCV00838.1"/>
    </source>
</evidence>
<dbReference type="GO" id="GO:0007165">
    <property type="term" value="P:signal transduction"/>
    <property type="evidence" value="ECO:0007669"/>
    <property type="project" value="UniProtKB-KW"/>
</dbReference>
<dbReference type="CDD" id="cd00130">
    <property type="entry name" value="PAS"/>
    <property type="match status" value="1"/>
</dbReference>
<evidence type="ECO:0000259" key="6">
    <source>
        <dbReference type="PROSITE" id="PS50112"/>
    </source>
</evidence>
<keyword evidence="4" id="KW-0812">Transmembrane</keyword>
<dbReference type="SMART" id="SM00304">
    <property type="entry name" value="HAMP"/>
    <property type="match status" value="1"/>
</dbReference>
<dbReference type="SUPFAM" id="SSF55785">
    <property type="entry name" value="PYP-like sensor domain (PAS domain)"/>
    <property type="match status" value="1"/>
</dbReference>
<gene>
    <name evidence="8" type="ORF">EV686_103422</name>
</gene>
<dbReference type="Gene3D" id="1.10.287.950">
    <property type="entry name" value="Methyl-accepting chemotaxis protein"/>
    <property type="match status" value="1"/>
</dbReference>
<proteinExistence type="inferred from homology"/>
<dbReference type="SMART" id="SM00086">
    <property type="entry name" value="PAC"/>
    <property type="match status" value="1"/>
</dbReference>
<dbReference type="SMART" id="SM00091">
    <property type="entry name" value="PAS"/>
    <property type="match status" value="1"/>
</dbReference>
<dbReference type="Gene3D" id="3.30.450.20">
    <property type="entry name" value="PAS domain"/>
    <property type="match status" value="1"/>
</dbReference>
<evidence type="ECO:0000256" key="1">
    <source>
        <dbReference type="ARBA" id="ARBA00004370"/>
    </source>
</evidence>
<evidence type="ECO:0000256" key="3">
    <source>
        <dbReference type="PROSITE-ProRule" id="PRU00284"/>
    </source>
</evidence>
<dbReference type="SMART" id="SM00283">
    <property type="entry name" value="MA"/>
    <property type="match status" value="1"/>
</dbReference>
<feature type="transmembrane region" description="Helical" evidence="4">
    <location>
        <begin position="168"/>
        <end position="189"/>
    </location>
</feature>
<dbReference type="GO" id="GO:0006935">
    <property type="term" value="P:chemotaxis"/>
    <property type="evidence" value="ECO:0007669"/>
    <property type="project" value="InterPro"/>
</dbReference>
<protein>
    <submittedName>
        <fullName evidence="8">Methyl-accepting chemotaxis sensory transducer with Pas/Pac sensor</fullName>
    </submittedName>
</protein>
<dbReference type="InterPro" id="IPR035965">
    <property type="entry name" value="PAS-like_dom_sf"/>
</dbReference>
<reference evidence="8 9" key="1">
    <citation type="submission" date="2019-03" db="EMBL/GenBank/DDBJ databases">
        <title>Genomic Encyclopedia of Type Strains, Phase IV (KMG-IV): sequencing the most valuable type-strain genomes for metagenomic binning, comparative biology and taxonomic classification.</title>
        <authorList>
            <person name="Goeker M."/>
        </authorList>
    </citation>
    <scope>NUCLEOTIDE SEQUENCE [LARGE SCALE GENOMIC DNA]</scope>
    <source>
        <strain evidence="8 9">DSM 100048</strain>
    </source>
</reference>
<keyword evidence="4" id="KW-0472">Membrane</keyword>
<evidence type="ECO:0000256" key="4">
    <source>
        <dbReference type="SAM" id="Phobius"/>
    </source>
</evidence>
<dbReference type="InterPro" id="IPR000014">
    <property type="entry name" value="PAS"/>
</dbReference>
<dbReference type="PRINTS" id="PR00260">
    <property type="entry name" value="CHEMTRNSDUCR"/>
</dbReference>
<feature type="domain" description="PAS" evidence="6">
    <location>
        <begin position="25"/>
        <end position="60"/>
    </location>
</feature>
<dbReference type="PROSITE" id="PS50111">
    <property type="entry name" value="CHEMOTAXIS_TRANSDUC_2"/>
    <property type="match status" value="1"/>
</dbReference>
<dbReference type="RefSeq" id="WP_132475894.1">
    <property type="nucleotide sequence ID" value="NZ_JBHRVM010000001.1"/>
</dbReference>
<dbReference type="InterPro" id="IPR051310">
    <property type="entry name" value="MCP_chemotaxis"/>
</dbReference>
<dbReference type="Pfam" id="PF00015">
    <property type="entry name" value="MCPsignal"/>
    <property type="match status" value="1"/>
</dbReference>
<dbReference type="Pfam" id="PF08447">
    <property type="entry name" value="PAS_3"/>
    <property type="match status" value="1"/>
</dbReference>
<accession>A0A4R3VB91</accession>
<dbReference type="PROSITE" id="PS50112">
    <property type="entry name" value="PAS"/>
    <property type="match status" value="1"/>
</dbReference>